<evidence type="ECO:0000259" key="1">
    <source>
        <dbReference type="Pfam" id="PF00534"/>
    </source>
</evidence>
<dbReference type="RefSeq" id="WP_171778155.1">
    <property type="nucleotide sequence ID" value="NZ_CP045273.1"/>
</dbReference>
<dbReference type="Pfam" id="PF13439">
    <property type="entry name" value="Glyco_transf_4"/>
    <property type="match status" value="1"/>
</dbReference>
<dbReference type="Proteomes" id="UP000501076">
    <property type="component" value="Plasmid pFDU301A"/>
</dbReference>
<dbReference type="CDD" id="cd03801">
    <property type="entry name" value="GT4_PimA-like"/>
    <property type="match status" value="1"/>
</dbReference>
<sequence>MKNNVVIVSNMYPSLNDPAYGSFVKEQSEELEKNNVSIKRIVSYDRAEGDKKRALLKYLSLWSKTILSAFNPRNKIYHFHYVFPTAAVAPILKFVFRKKIVFTYHGSDLLKGGNKKDKLMSKLLKSADEIILVSDYLQKEFIKRFPQFSPHSHSIHCGVNNKMFFPQDKEETLKKLQLPKDKFNILFLGRVINDKGIDVFEQVMDNLKDVEDFHFIVVGDGGEKEKLQEKYEHLYNVSFHSSVPKNEVPLWFNAADVFVFPTKREAFGLVALESTACGTPVITHNVGGVPEIVKDGQSGFLVNLGDNDDFSRKILELYESPALKNSFSINGYNNSKEHTIEKQINKILNVYNTL</sequence>
<dbReference type="SUPFAM" id="SSF53756">
    <property type="entry name" value="UDP-Glycosyltransferase/glycogen phosphorylase"/>
    <property type="match status" value="1"/>
</dbReference>
<dbReference type="AlphaFoldDB" id="A0A6M6DZ40"/>
<protein>
    <submittedName>
        <fullName evidence="3">Glycosyltransferase</fullName>
    </submittedName>
</protein>
<gene>
    <name evidence="3" type="ORF">FDZ14_29185</name>
</gene>
<keyword evidence="3" id="KW-0808">Transferase</keyword>
<name>A0A6M6DZ40_PRIMG</name>
<evidence type="ECO:0000313" key="4">
    <source>
        <dbReference type="Proteomes" id="UP000501076"/>
    </source>
</evidence>
<dbReference type="Gene3D" id="3.40.50.2000">
    <property type="entry name" value="Glycogen Phosphorylase B"/>
    <property type="match status" value="2"/>
</dbReference>
<proteinExistence type="predicted"/>
<reference evidence="3 4" key="1">
    <citation type="submission" date="2019-10" db="EMBL/GenBank/DDBJ databases">
        <title>Complete genome sequences for adaption low water activity.</title>
        <authorList>
            <person name="Zhao L."/>
            <person name="Zhong J."/>
        </authorList>
    </citation>
    <scope>NUCLEOTIDE SEQUENCE [LARGE SCALE GENOMIC DNA]</scope>
    <source>
        <strain evidence="3 4">FDU301</strain>
        <plasmid evidence="4">pfdu301a</plasmid>
    </source>
</reference>
<dbReference type="PANTHER" id="PTHR45947:SF3">
    <property type="entry name" value="SULFOQUINOVOSYL TRANSFERASE SQD2"/>
    <property type="match status" value="1"/>
</dbReference>
<dbReference type="Pfam" id="PF00534">
    <property type="entry name" value="Glycos_transf_1"/>
    <property type="match status" value="1"/>
</dbReference>
<dbReference type="InterPro" id="IPR028098">
    <property type="entry name" value="Glyco_trans_4-like_N"/>
</dbReference>
<evidence type="ECO:0000259" key="2">
    <source>
        <dbReference type="Pfam" id="PF13439"/>
    </source>
</evidence>
<evidence type="ECO:0000313" key="3">
    <source>
        <dbReference type="EMBL" id="QJX80173.1"/>
    </source>
</evidence>
<dbReference type="EMBL" id="CP045273">
    <property type="protein sequence ID" value="QJX80173.1"/>
    <property type="molecule type" value="Genomic_DNA"/>
</dbReference>
<geneLocation type="plasmid" evidence="4">
    <name>pfdu301a</name>
</geneLocation>
<organism evidence="3 4">
    <name type="scientific">Priestia megaterium</name>
    <name type="common">Bacillus megaterium</name>
    <dbReference type="NCBI Taxonomy" id="1404"/>
    <lineage>
        <taxon>Bacteria</taxon>
        <taxon>Bacillati</taxon>
        <taxon>Bacillota</taxon>
        <taxon>Bacilli</taxon>
        <taxon>Bacillales</taxon>
        <taxon>Bacillaceae</taxon>
        <taxon>Priestia</taxon>
    </lineage>
</organism>
<feature type="domain" description="Glycosyl transferase family 1" evidence="1">
    <location>
        <begin position="168"/>
        <end position="333"/>
    </location>
</feature>
<dbReference type="InterPro" id="IPR050194">
    <property type="entry name" value="Glycosyltransferase_grp1"/>
</dbReference>
<dbReference type="InterPro" id="IPR001296">
    <property type="entry name" value="Glyco_trans_1"/>
</dbReference>
<accession>A0A6M6DZ40</accession>
<dbReference type="GO" id="GO:0016757">
    <property type="term" value="F:glycosyltransferase activity"/>
    <property type="evidence" value="ECO:0007669"/>
    <property type="project" value="InterPro"/>
</dbReference>
<feature type="domain" description="Glycosyltransferase subfamily 4-like N-terminal" evidence="2">
    <location>
        <begin position="58"/>
        <end position="160"/>
    </location>
</feature>
<dbReference type="PANTHER" id="PTHR45947">
    <property type="entry name" value="SULFOQUINOVOSYL TRANSFERASE SQD2"/>
    <property type="match status" value="1"/>
</dbReference>
<keyword evidence="3" id="KW-0614">Plasmid</keyword>